<evidence type="ECO:0000313" key="1">
    <source>
        <dbReference type="EMBL" id="MDB8740741.1"/>
    </source>
</evidence>
<comment type="caution">
    <text evidence="1">The sequence shown here is derived from an EMBL/GenBank/DDBJ whole genome shotgun (WGS) entry which is preliminary data.</text>
</comment>
<proteinExistence type="predicted"/>
<reference evidence="1" key="1">
    <citation type="submission" date="2023-01" db="EMBL/GenBank/DDBJ databases">
        <title>Human gut microbiome strain richness.</title>
        <authorList>
            <person name="Chen-Liaw A."/>
        </authorList>
    </citation>
    <scope>NUCLEOTIDE SEQUENCE</scope>
    <source>
        <strain evidence="1">D59st1_B8_D59t2_181005</strain>
    </source>
</reference>
<dbReference type="RefSeq" id="WP_195550947.1">
    <property type="nucleotide sequence ID" value="NZ_JADMNX010000001.1"/>
</dbReference>
<gene>
    <name evidence="1" type="ORF">PNV70_01505</name>
</gene>
<dbReference type="AlphaFoldDB" id="A0AAW6DVR7"/>
<dbReference type="Proteomes" id="UP001211421">
    <property type="component" value="Unassembled WGS sequence"/>
</dbReference>
<name>A0AAW6DVR7_9FIRM</name>
<evidence type="ECO:0000313" key="2">
    <source>
        <dbReference type="Proteomes" id="UP001211421"/>
    </source>
</evidence>
<dbReference type="InterPro" id="IPR043773">
    <property type="entry name" value="JetA"/>
</dbReference>
<dbReference type="Pfam" id="PF18982">
    <property type="entry name" value="JetA"/>
    <property type="match status" value="1"/>
</dbReference>
<sequence length="465" mass="54018">MDLYEIVPEYLFSVLVSKNKRLYVNSLFVLLDAFKTHLQISKDALVSMLIAALENEIISADLSDEALLENEYSLSGRAHFIVRKLKTNGWITIETESDFIDYVTLPNYSIKIIQTLFDITHISEQENFTYVYSTYSSLKTANENREPFEVYAALCDSVVRTEQLVKNLKSVYHGITAYNQQLLDLINVNTVLNLHYDRFRQEIAEKILRPLKIRDSVPKYKRPIEIFLKSWLVDDDLLNALADFSFHNGKYDSVEQCHEDIQKKIYYIIDTYEHLERDYINVIDQKNRAYTRATTQKIDYLLNSDQSVKGNLISVMKAISEEETAEAVLEMIQDSFELYELGYLSEESLYDRKKAVRHERVYDVKIEDESEELSVKARAAAIKLLNSKYSQRNVQAYVEKLFDGRSEVRSTEVDVADDEAYIMTMLAVAYAGDRESGYTIEIDESSVKKGRYEIPDIIFRKKVRS</sequence>
<accession>A0AAW6DVR7</accession>
<dbReference type="EMBL" id="JAQMLS010000001">
    <property type="protein sequence ID" value="MDB8740741.1"/>
    <property type="molecule type" value="Genomic_DNA"/>
</dbReference>
<protein>
    <submittedName>
        <fullName evidence="1">DUF5716 family protein</fullName>
    </submittedName>
</protein>
<organism evidence="1 2">
    <name type="scientific">Ruminococcus bicirculans</name>
    <name type="common">ex Wegman et al. 2014</name>
    <dbReference type="NCBI Taxonomy" id="1160721"/>
    <lineage>
        <taxon>Bacteria</taxon>
        <taxon>Bacillati</taxon>
        <taxon>Bacillota</taxon>
        <taxon>Clostridia</taxon>
        <taxon>Eubacteriales</taxon>
        <taxon>Oscillospiraceae</taxon>
        <taxon>Ruminococcus</taxon>
    </lineage>
</organism>